<organism evidence="4 5">
    <name type="scientific">Psychromonas arctica</name>
    <dbReference type="NCBI Taxonomy" id="168275"/>
    <lineage>
        <taxon>Bacteria</taxon>
        <taxon>Pseudomonadati</taxon>
        <taxon>Pseudomonadota</taxon>
        <taxon>Gammaproteobacteria</taxon>
        <taxon>Alteromonadales</taxon>
        <taxon>Psychromonadaceae</taxon>
        <taxon>Psychromonas</taxon>
    </lineage>
</organism>
<evidence type="ECO:0000256" key="1">
    <source>
        <dbReference type="ARBA" id="ARBA00006252"/>
    </source>
</evidence>
<keyword evidence="5" id="KW-1185">Reference proteome</keyword>
<name>A0ABU9H9D8_9GAMM</name>
<comment type="caution">
    <text evidence="4">The sequence shown here is derived from an EMBL/GenBank/DDBJ whole genome shotgun (WGS) entry which is preliminary data.</text>
</comment>
<dbReference type="PANTHER" id="PTHR10204:SF34">
    <property type="entry name" value="NAD(P)H DEHYDROGENASE [QUINONE] 1 ISOFORM 1"/>
    <property type="match status" value="1"/>
</dbReference>
<protein>
    <submittedName>
        <fullName evidence="4">NAD(P)H-dependent oxidoreductase</fullName>
    </submittedName>
</protein>
<reference evidence="4 5" key="1">
    <citation type="submission" date="2024-02" db="EMBL/GenBank/DDBJ databases">
        <title>Bacteria isolated from the canopy kelp, Nereocystis luetkeana.</title>
        <authorList>
            <person name="Pfister C.A."/>
            <person name="Younker I.T."/>
            <person name="Light S.H."/>
        </authorList>
    </citation>
    <scope>NUCLEOTIDE SEQUENCE [LARGE SCALE GENOMIC DNA]</scope>
    <source>
        <strain evidence="4 5">TI.2.07</strain>
    </source>
</reference>
<dbReference type="RefSeq" id="WP_341627153.1">
    <property type="nucleotide sequence ID" value="NZ_JBAKBA010000008.1"/>
</dbReference>
<dbReference type="SUPFAM" id="SSF52218">
    <property type="entry name" value="Flavoproteins"/>
    <property type="match status" value="1"/>
</dbReference>
<dbReference type="InterPro" id="IPR051545">
    <property type="entry name" value="NAD(P)H_dehydrogenase_qn"/>
</dbReference>
<dbReference type="InterPro" id="IPR029039">
    <property type="entry name" value="Flavoprotein-like_sf"/>
</dbReference>
<evidence type="ECO:0000259" key="3">
    <source>
        <dbReference type="Pfam" id="PF02525"/>
    </source>
</evidence>
<evidence type="ECO:0000256" key="2">
    <source>
        <dbReference type="ARBA" id="ARBA00023002"/>
    </source>
</evidence>
<dbReference type="Pfam" id="PF02525">
    <property type="entry name" value="Flavodoxin_2"/>
    <property type="match status" value="1"/>
</dbReference>
<dbReference type="PANTHER" id="PTHR10204">
    <property type="entry name" value="NAD P H OXIDOREDUCTASE-RELATED"/>
    <property type="match status" value="1"/>
</dbReference>
<dbReference type="InterPro" id="IPR003680">
    <property type="entry name" value="Flavodoxin_fold"/>
</dbReference>
<evidence type="ECO:0000313" key="5">
    <source>
        <dbReference type="Proteomes" id="UP001366060"/>
    </source>
</evidence>
<dbReference type="Gene3D" id="3.40.50.360">
    <property type="match status" value="1"/>
</dbReference>
<sequence length="190" mass="21859">MKKILVINANPKSHSMCKSIAEYYAHVAGLKHELKRIEISDMNFELNLSEGYEKVLPLEPDLLSFQQMIQWCDHIVIVSPVWWGNIPAKFKGVIDRTFLPGFAFKYVDGKRGLKKLLTGRTSELIFTLDTPPFWYKYIQGNLIYRQLKNSILGFTGIKNTSSTYFGPVLHSTENTRGKWMKKVQKLASNI</sequence>
<comment type="similarity">
    <text evidence="1">Belongs to the NAD(P)H dehydrogenase (quinone) family.</text>
</comment>
<evidence type="ECO:0000313" key="4">
    <source>
        <dbReference type="EMBL" id="MEL0658500.1"/>
    </source>
</evidence>
<accession>A0ABU9H9D8</accession>
<dbReference type="EMBL" id="JBAKBA010000008">
    <property type="protein sequence ID" value="MEL0658500.1"/>
    <property type="molecule type" value="Genomic_DNA"/>
</dbReference>
<dbReference type="Proteomes" id="UP001366060">
    <property type="component" value="Unassembled WGS sequence"/>
</dbReference>
<keyword evidence="2" id="KW-0560">Oxidoreductase</keyword>
<proteinExistence type="inferred from homology"/>
<feature type="domain" description="Flavodoxin-like fold" evidence="3">
    <location>
        <begin position="2"/>
        <end position="172"/>
    </location>
</feature>
<gene>
    <name evidence="4" type="ORF">V6255_05025</name>
</gene>